<feature type="region of interest" description="Disordered" evidence="1">
    <location>
        <begin position="567"/>
        <end position="941"/>
    </location>
</feature>
<evidence type="ECO:0000313" key="4">
    <source>
        <dbReference type="Proteomes" id="UP000823046"/>
    </source>
</evidence>
<feature type="compositionally biased region" description="Polar residues" evidence="1">
    <location>
        <begin position="885"/>
        <end position="899"/>
    </location>
</feature>
<feature type="compositionally biased region" description="Basic and acidic residues" evidence="1">
    <location>
        <begin position="681"/>
        <end position="692"/>
    </location>
</feature>
<reference evidence="3 4" key="1">
    <citation type="journal article" date="2020" name="bioRxiv">
        <title>Metabolic contributions of an alphaproteobacterial endosymbiont in the apicomplexan Cardiosporidium cionae.</title>
        <authorList>
            <person name="Hunter E.S."/>
            <person name="Paight C.J."/>
            <person name="Lane C.E."/>
        </authorList>
    </citation>
    <scope>NUCLEOTIDE SEQUENCE [LARGE SCALE GENOMIC DNA]</scope>
    <source>
        <strain evidence="3">ESH_2018</strain>
    </source>
</reference>
<dbReference type="SMART" id="SM00952">
    <property type="entry name" value="RAP"/>
    <property type="match status" value="1"/>
</dbReference>
<feature type="compositionally biased region" description="Polar residues" evidence="1">
    <location>
        <begin position="598"/>
        <end position="618"/>
    </location>
</feature>
<feature type="compositionally biased region" description="Low complexity" evidence="1">
    <location>
        <begin position="708"/>
        <end position="721"/>
    </location>
</feature>
<evidence type="ECO:0000259" key="2">
    <source>
        <dbReference type="PROSITE" id="PS51286"/>
    </source>
</evidence>
<feature type="compositionally biased region" description="Polar residues" evidence="1">
    <location>
        <begin position="628"/>
        <end position="678"/>
    </location>
</feature>
<dbReference type="PROSITE" id="PS51286">
    <property type="entry name" value="RAP"/>
    <property type="match status" value="1"/>
</dbReference>
<dbReference type="Pfam" id="PF08373">
    <property type="entry name" value="RAP"/>
    <property type="match status" value="1"/>
</dbReference>
<dbReference type="Proteomes" id="UP000823046">
    <property type="component" value="Unassembled WGS sequence"/>
</dbReference>
<name>A0ABQ7JDJ1_9APIC</name>
<dbReference type="EMBL" id="JADAQX010000095">
    <property type="protein sequence ID" value="KAF8822034.1"/>
    <property type="molecule type" value="Genomic_DNA"/>
</dbReference>
<protein>
    <submittedName>
        <fullName evidence="3">RAP domain-containing protein</fullName>
    </submittedName>
</protein>
<gene>
    <name evidence="3" type="ORF">IE077_000101</name>
</gene>
<feature type="region of interest" description="Disordered" evidence="1">
    <location>
        <begin position="477"/>
        <end position="498"/>
    </location>
</feature>
<sequence length="1051" mass="117772">MTGLHFFRVQLECLLTSFSSFSSQSPHMTLRYFSSSAAVSLRRCLSTSECLCSVYPKNFTTPSFRVEKSRGNAIRYNYTPCCCSLSHFTRNGNDCSKRFFSSIEPTVQRTAEEENSLERSTPNQTIGEINEKYCHEECSEQAPAHSACSSSPSDGSLEEGGLPVIDLAIRPMVTVETDSCSSSPELSMIAVGKDTSLNFPCQAPIVSEGNEPLDGSDNAGRVITRSTPTNSSGDILKNETLAVNHGEPIANNDLNVLSTHNSAHMEPQANSLHTMEVPVSTKEIKENNATSLFNEKVAPVEGRPLVFDGDIEVLSPEQQKQKEELIKELTKRLSGPLADENGKIPTGKDRPTAIEVDGPSHFYANSTRYTAYTKLKHRLLTRMGYRVLHVPYFEWRKLRSAADREEYMRTKLLEEPTEWLDPEDAIFYKKRLEALEKQQRIGEEMVLADSKVEKEFNSVNVKQDRKAMQDIEVNDHARISADSLGPASRSETENTTKNYSIALEKRRVHKEAISGIENLASAKESHEDVPLIATEFRRNDYSEAMSSNSAQPQDFSEESYFHKKGLQHDRSLQYHSSTASTKRPRKQTLKNPDGSPCLNRSTNSVTASVDKYSTTKDFTNGYMPRTAPHSSGYTPAVTNRPPFQNHDSAQYQYNSSESSPSFKQTSESDYNYENNAYTSYDPRRQDHSHMEGMKGIPTSNRPSPLMTHQTPSHPSPQGHHPPLAHNQHHPYVSPYGGPPPPAFYDSSSQHFPGSHPPSQQRSQQPPRSVPYGQQHPLPHSTSTHQNQPFPPSDSLPTSTYGQQSYQSSIPPYNQMNVPPPPYDPRFQNYGVSSAYAPPYDPNAAHTSYPRYPPHHSYFYNRSSPHSLPGTFPQQNPSSPHPGYSENWQHTGAPTISESRNAYPEIRREEHSLPHKKNRVQGKARRPSSGLPPSGISTDTSSNTFSHYEAPFAYNQADFSYPHSAVYNDTEIQRQRPGTMLSAKDEPTPNNRVKQQRRARKESSAMGGSPDFRFEESVPLTPHSVHSSETVMNEAPAFENPLQKHLKGKKRK</sequence>
<dbReference type="InterPro" id="IPR013584">
    <property type="entry name" value="RAP"/>
</dbReference>
<feature type="compositionally biased region" description="Polar residues" evidence="1">
    <location>
        <begin position="859"/>
        <end position="877"/>
    </location>
</feature>
<feature type="compositionally biased region" description="Low complexity" evidence="1">
    <location>
        <begin position="797"/>
        <end position="816"/>
    </location>
</feature>
<organism evidence="3 4">
    <name type="scientific">Cardiosporidium cionae</name>
    <dbReference type="NCBI Taxonomy" id="476202"/>
    <lineage>
        <taxon>Eukaryota</taxon>
        <taxon>Sar</taxon>
        <taxon>Alveolata</taxon>
        <taxon>Apicomplexa</taxon>
        <taxon>Aconoidasida</taxon>
        <taxon>Nephromycida</taxon>
        <taxon>Cardiosporidium</taxon>
    </lineage>
</organism>
<feature type="domain" description="RAP" evidence="2">
    <location>
        <begin position="352"/>
        <end position="410"/>
    </location>
</feature>
<accession>A0ABQ7JDJ1</accession>
<keyword evidence="4" id="KW-1185">Reference proteome</keyword>
<feature type="region of interest" description="Disordered" evidence="1">
    <location>
        <begin position="968"/>
        <end position="1051"/>
    </location>
</feature>
<feature type="compositionally biased region" description="Low complexity" evidence="1">
    <location>
        <begin position="756"/>
        <end position="766"/>
    </location>
</feature>
<proteinExistence type="predicted"/>
<evidence type="ECO:0000256" key="1">
    <source>
        <dbReference type="SAM" id="MobiDB-lite"/>
    </source>
</evidence>
<feature type="compositionally biased region" description="Basic residues" evidence="1">
    <location>
        <begin position="913"/>
        <end position="925"/>
    </location>
</feature>
<comment type="caution">
    <text evidence="3">The sequence shown here is derived from an EMBL/GenBank/DDBJ whole genome shotgun (WGS) entry which is preliminary data.</text>
</comment>
<evidence type="ECO:0000313" key="3">
    <source>
        <dbReference type="EMBL" id="KAF8822034.1"/>
    </source>
</evidence>